<evidence type="ECO:0000313" key="1">
    <source>
        <dbReference type="EMBL" id="GGF18381.1"/>
    </source>
</evidence>
<dbReference type="EMBL" id="BMHT01000006">
    <property type="protein sequence ID" value="GGF18381.1"/>
    <property type="molecule type" value="Genomic_DNA"/>
</dbReference>
<name>A0ABQ1UHS9_9BACT</name>
<dbReference type="RefSeq" id="WP_188815074.1">
    <property type="nucleotide sequence ID" value="NZ_BMHT01000006.1"/>
</dbReference>
<organism evidence="1 2">
    <name type="scientific">Hymenobacter cavernae</name>
    <dbReference type="NCBI Taxonomy" id="2044852"/>
    <lineage>
        <taxon>Bacteria</taxon>
        <taxon>Pseudomonadati</taxon>
        <taxon>Bacteroidota</taxon>
        <taxon>Cytophagia</taxon>
        <taxon>Cytophagales</taxon>
        <taxon>Hymenobacteraceae</taxon>
        <taxon>Hymenobacter</taxon>
    </lineage>
</organism>
<proteinExistence type="predicted"/>
<evidence type="ECO:0000313" key="2">
    <source>
        <dbReference type="Proteomes" id="UP000632273"/>
    </source>
</evidence>
<reference evidence="2" key="1">
    <citation type="journal article" date="2019" name="Int. J. Syst. Evol. Microbiol.">
        <title>The Global Catalogue of Microorganisms (GCM) 10K type strain sequencing project: providing services to taxonomists for standard genome sequencing and annotation.</title>
        <authorList>
            <consortium name="The Broad Institute Genomics Platform"/>
            <consortium name="The Broad Institute Genome Sequencing Center for Infectious Disease"/>
            <person name="Wu L."/>
            <person name="Ma J."/>
        </authorList>
    </citation>
    <scope>NUCLEOTIDE SEQUENCE [LARGE SCALE GENOMIC DNA]</scope>
    <source>
        <strain evidence="2">CGMCC 1.15197</strain>
    </source>
</reference>
<accession>A0ABQ1UHS9</accession>
<sequence>MKQYLTPQVLAALQQLPTSDAPAPTTLATTLDELRQRAVALDDKFTDLSLDEIEAQLQSIFDDDTWTQQHLSAVPEQVAHRYTYVYVNQSLLGE</sequence>
<dbReference type="Proteomes" id="UP000632273">
    <property type="component" value="Unassembled WGS sequence"/>
</dbReference>
<keyword evidence="2" id="KW-1185">Reference proteome</keyword>
<protein>
    <submittedName>
        <fullName evidence="1">Uncharacterized protein</fullName>
    </submittedName>
</protein>
<gene>
    <name evidence="1" type="ORF">GCM10011383_32310</name>
</gene>
<comment type="caution">
    <text evidence="1">The sequence shown here is derived from an EMBL/GenBank/DDBJ whole genome shotgun (WGS) entry which is preliminary data.</text>
</comment>